<sequence length="40" mass="4411">MRWSTYSGLLNGAPFNVHAILEDSSETIDPPFDDVTITIS</sequence>
<organism evidence="1">
    <name type="scientific">marine metagenome</name>
    <dbReference type="NCBI Taxonomy" id="408172"/>
    <lineage>
        <taxon>unclassified sequences</taxon>
        <taxon>metagenomes</taxon>
        <taxon>ecological metagenomes</taxon>
    </lineage>
</organism>
<protein>
    <submittedName>
        <fullName evidence="1">Uncharacterized protein</fullName>
    </submittedName>
</protein>
<dbReference type="AlphaFoldDB" id="A0A381XDW6"/>
<dbReference type="EMBL" id="UINC01014828">
    <property type="protein sequence ID" value="SVA62939.1"/>
    <property type="molecule type" value="Genomic_DNA"/>
</dbReference>
<gene>
    <name evidence="1" type="ORF">METZ01_LOCUS115793</name>
</gene>
<evidence type="ECO:0000313" key="1">
    <source>
        <dbReference type="EMBL" id="SVA62939.1"/>
    </source>
</evidence>
<proteinExistence type="predicted"/>
<name>A0A381XDW6_9ZZZZ</name>
<reference evidence="1" key="1">
    <citation type="submission" date="2018-05" db="EMBL/GenBank/DDBJ databases">
        <authorList>
            <person name="Lanie J.A."/>
            <person name="Ng W.-L."/>
            <person name="Kazmierczak K.M."/>
            <person name="Andrzejewski T.M."/>
            <person name="Davidsen T.M."/>
            <person name="Wayne K.J."/>
            <person name="Tettelin H."/>
            <person name="Glass J.I."/>
            <person name="Rusch D."/>
            <person name="Podicherti R."/>
            <person name="Tsui H.-C.T."/>
            <person name="Winkler M.E."/>
        </authorList>
    </citation>
    <scope>NUCLEOTIDE SEQUENCE</scope>
</reference>
<accession>A0A381XDW6</accession>